<keyword evidence="1" id="KW-1133">Transmembrane helix</keyword>
<keyword evidence="1" id="KW-0472">Membrane</keyword>
<organism evidence="2 3">
    <name type="scientific">Photobacterium profundum 3TCK</name>
    <dbReference type="NCBI Taxonomy" id="314280"/>
    <lineage>
        <taxon>Bacteria</taxon>
        <taxon>Pseudomonadati</taxon>
        <taxon>Pseudomonadota</taxon>
        <taxon>Gammaproteobacteria</taxon>
        <taxon>Vibrionales</taxon>
        <taxon>Vibrionaceae</taxon>
        <taxon>Photobacterium</taxon>
    </lineage>
</organism>
<reference evidence="2 3" key="1">
    <citation type="submission" date="2006-03" db="EMBL/GenBank/DDBJ databases">
        <authorList>
            <person name="Bartlett D.H."/>
            <person name="Valle G."/>
            <person name="Lauro F.M."/>
            <person name="Vezzi A."/>
            <person name="Simonato F."/>
            <person name="Eloe E."/>
            <person name="Vitulo N."/>
            <person name="Stratton T.K."/>
            <person name="D'angelo M."/>
            <person name="Ferriera S."/>
            <person name="Johnson J."/>
            <person name="Kravitz S."/>
            <person name="Beeson K."/>
            <person name="Sutton G."/>
            <person name="Rogers Y."/>
            <person name="Friedman R."/>
            <person name="Frazier M."/>
            <person name="Venter J.C."/>
        </authorList>
    </citation>
    <scope>NUCLEOTIDE SEQUENCE [LARGE SCALE GENOMIC DNA]</scope>
    <source>
        <strain evidence="2 3">3TCK</strain>
    </source>
</reference>
<gene>
    <name evidence="2" type="ORF">P3TCK_28029</name>
</gene>
<dbReference type="HOGENOM" id="CLU_3171396_0_0_6"/>
<evidence type="ECO:0000313" key="3">
    <source>
        <dbReference type="Proteomes" id="UP000003789"/>
    </source>
</evidence>
<comment type="caution">
    <text evidence="2">The sequence shown here is derived from an EMBL/GenBank/DDBJ whole genome shotgun (WGS) entry which is preliminary data.</text>
</comment>
<dbReference type="RefSeq" id="WP_006233175.1">
    <property type="nucleotide sequence ID" value="NZ_CH724136.1"/>
</dbReference>
<dbReference type="Proteomes" id="UP000003789">
    <property type="component" value="Unassembled WGS sequence"/>
</dbReference>
<dbReference type="AlphaFoldDB" id="Q1Z3X2"/>
<keyword evidence="1" id="KW-0812">Transmembrane</keyword>
<sequence>MLGTAINTIGLCIIGGKYILILILAALTLSSGSISPEFLTFSLTGTSE</sequence>
<proteinExistence type="predicted"/>
<evidence type="ECO:0000313" key="2">
    <source>
        <dbReference type="EMBL" id="EAS43330.1"/>
    </source>
</evidence>
<accession>Q1Z3X2</accession>
<dbReference type="EMBL" id="AAPH01000012">
    <property type="protein sequence ID" value="EAS43330.1"/>
    <property type="molecule type" value="Genomic_DNA"/>
</dbReference>
<name>Q1Z3X2_9GAMM</name>
<feature type="transmembrane region" description="Helical" evidence="1">
    <location>
        <begin position="6"/>
        <end position="29"/>
    </location>
</feature>
<evidence type="ECO:0000256" key="1">
    <source>
        <dbReference type="SAM" id="Phobius"/>
    </source>
</evidence>
<protein>
    <submittedName>
        <fullName evidence="2">Uncharacterized protein</fullName>
    </submittedName>
</protein>